<dbReference type="AlphaFoldDB" id="A0A086A3B5"/>
<reference evidence="2 4" key="2">
    <citation type="submission" date="2016-11" db="EMBL/GenBank/DDBJ databases">
        <title>Whole genomes of Flavobacteriaceae.</title>
        <authorList>
            <person name="Stine C."/>
            <person name="Li C."/>
            <person name="Tadesse D."/>
        </authorList>
    </citation>
    <scope>NUCLEOTIDE SEQUENCE [LARGE SCALE GENOMIC DNA]</scope>
    <source>
        <strain evidence="2 4">ATCC 29551</strain>
    </source>
</reference>
<gene>
    <name evidence="2" type="ORF">B0A62_02995</name>
    <name evidence="1" type="ORF">IW20_19755</name>
</gene>
<dbReference type="eggNOG" id="ENOG5033B33">
    <property type="taxonomic scope" value="Bacteria"/>
</dbReference>
<dbReference type="EMBL" id="MUGY01000002">
    <property type="protein sequence ID" value="OXA97838.1"/>
    <property type="molecule type" value="Genomic_DNA"/>
</dbReference>
<protein>
    <submittedName>
        <fullName evidence="1">PRTRC system protein C</fullName>
    </submittedName>
</protein>
<evidence type="ECO:0000313" key="2">
    <source>
        <dbReference type="EMBL" id="OXA97838.1"/>
    </source>
</evidence>
<comment type="caution">
    <text evidence="1">The sequence shown here is derived from an EMBL/GenBank/DDBJ whole genome shotgun (WGS) entry which is preliminary data.</text>
</comment>
<organism evidence="1 3">
    <name type="scientific">Flavobacterium hydatis</name>
    <name type="common">Cytophaga aquatilis</name>
    <dbReference type="NCBI Taxonomy" id="991"/>
    <lineage>
        <taxon>Bacteria</taxon>
        <taxon>Pseudomonadati</taxon>
        <taxon>Bacteroidota</taxon>
        <taxon>Flavobacteriia</taxon>
        <taxon>Flavobacteriales</taxon>
        <taxon>Flavobacteriaceae</taxon>
        <taxon>Flavobacterium</taxon>
    </lineage>
</organism>
<dbReference type="EMBL" id="JPRM01000036">
    <property type="protein sequence ID" value="KFF11179.1"/>
    <property type="molecule type" value="Genomic_DNA"/>
</dbReference>
<proteinExistence type="predicted"/>
<evidence type="ECO:0000313" key="1">
    <source>
        <dbReference type="EMBL" id="KFF11179.1"/>
    </source>
</evidence>
<dbReference type="InterPro" id="IPR032866">
    <property type="entry name" value="Prok_Ub"/>
</dbReference>
<name>A0A086A3B5_FLAHY</name>
<dbReference type="RefSeq" id="WP_035626196.1">
    <property type="nucleotide sequence ID" value="NZ_JBEWQG010000007.1"/>
</dbReference>
<evidence type="ECO:0000313" key="4">
    <source>
        <dbReference type="Proteomes" id="UP000198424"/>
    </source>
</evidence>
<dbReference type="InterPro" id="IPR022289">
    <property type="entry name" value="PRTRC_protein-C"/>
</dbReference>
<dbReference type="Pfam" id="PF14454">
    <property type="entry name" value="Prok_Ub"/>
    <property type="match status" value="1"/>
</dbReference>
<evidence type="ECO:0000313" key="3">
    <source>
        <dbReference type="Proteomes" id="UP000028712"/>
    </source>
</evidence>
<dbReference type="Proteomes" id="UP000028712">
    <property type="component" value="Unassembled WGS sequence"/>
</dbReference>
<sequence>MLTATLLERVFSFKDKEQDIKLADPCASFSPEAVLNFYAQTYPILTTATIEGPVINDDAVQYRFVSQIGTKG</sequence>
<accession>A0A086A3B5</accession>
<dbReference type="OrthoDB" id="6912309at2"/>
<reference evidence="1 3" key="1">
    <citation type="submission" date="2014-07" db="EMBL/GenBank/DDBJ databases">
        <title>Genome of Flavobacterium hydatis DSM 2063.</title>
        <authorList>
            <person name="Pipes S.E."/>
            <person name="Stropko S.J."/>
            <person name="Newman J.D."/>
        </authorList>
    </citation>
    <scope>NUCLEOTIDE SEQUENCE [LARGE SCALE GENOMIC DNA]</scope>
    <source>
        <strain evidence="1 3">DSM 2063</strain>
    </source>
</reference>
<keyword evidence="4" id="KW-1185">Reference proteome</keyword>
<dbReference type="STRING" id="991.IW20_19755"/>
<dbReference type="NCBIfam" id="TIGR03738">
    <property type="entry name" value="PRTRC_C"/>
    <property type="match status" value="1"/>
</dbReference>
<dbReference type="Proteomes" id="UP000198424">
    <property type="component" value="Unassembled WGS sequence"/>
</dbReference>